<dbReference type="AlphaFoldDB" id="A0A4P6FPP3"/>
<feature type="domain" description="Bacterial Ig-like" evidence="6">
    <location>
        <begin position="365"/>
        <end position="420"/>
    </location>
</feature>
<keyword evidence="2" id="KW-0472">Membrane</keyword>
<keyword evidence="2" id="KW-1133">Transmembrane helix</keyword>
<feature type="compositionally biased region" description="Low complexity" evidence="1">
    <location>
        <begin position="618"/>
        <end position="630"/>
    </location>
</feature>
<keyword evidence="2" id="KW-0812">Transmembrane</keyword>
<dbReference type="InterPro" id="IPR013783">
    <property type="entry name" value="Ig-like_fold"/>
</dbReference>
<evidence type="ECO:0000313" key="8">
    <source>
        <dbReference type="Proteomes" id="UP000291259"/>
    </source>
</evidence>
<sequence>MPKITRPACLAAAAFTVPILFLGTASPAFASTGNAPTVSSPIVAGSVLRGAKVFQVPVTDVDHDVSYTYIELNRGTGKVWVTDNTKSPNSWNSGYAPQLAVDLSQYPDGVYGLKFGATDKTGLSSGSQYIPFTIDNTAPSVVITAPATGAVVRGILDVHVALSDANLRSYNLRIDGSGVFYAYQAQNGDQAVQTINTAKLADGEHTLLATATDAAGNKTETKLKFVVDNTAPGVTIVTPTNGTPLARKVDINVDLQDANLKSYNLRLDSDGLAYAFQAQNGAQPVFTWDTTTVADGPHTILATATDAAGNKTETKLKVIVDNTRPELTAGSPAPFKSSSEAQVVLHAEDANGLTGATVNVYRDGVLVKPLGSKQAGGATVFDGTWTIPANSLTEGEYTFKAGITDTAGNNRTVQGAFVVDDTRPELTAISPAPFKSSVGASVSVTAHDDHGLTGAVVNVYRDGVLVTSLGQQSAGGANDFASAWTIPANSLTEGSYTYKAGITDVAGNNRTVQGAFDVDNTRPVITVSSPEDGAQFTADALPVVHVTATDAHALGSVVVNLYRDGVLLKSLGSKPSTDNAFDGEWTLPTDLAPGSYSIRTGVNDVAGNNQTVTRSFTVVAPPVEEALPPVDESDATDGDETGTGDKGSKGSVGEGESNTPDDQGTPAGESDSEEPVENGDGQQGDQQVGSGDQGDDEGAGQQGGRPDGSGQGEGDKNALKGDDGSDDSITPLAVISDGAGEPTVSSASASATEVEALAAPAALASTGVDAAPLAWSAGAVALLGGAFAVFFGRRRERREH</sequence>
<feature type="domain" description="Bacterial Ig-like" evidence="6">
    <location>
        <begin position="264"/>
        <end position="322"/>
    </location>
</feature>
<dbReference type="Gene3D" id="2.60.40.10">
    <property type="entry name" value="Immunoglobulins"/>
    <property type="match status" value="5"/>
</dbReference>
<dbReference type="Pfam" id="PF13750">
    <property type="entry name" value="Big_3_3"/>
    <property type="match status" value="1"/>
</dbReference>
<keyword evidence="8" id="KW-1185">Reference proteome</keyword>
<feature type="signal peptide" evidence="3">
    <location>
        <begin position="1"/>
        <end position="30"/>
    </location>
</feature>
<feature type="domain" description="Ig-like" evidence="5">
    <location>
        <begin position="100"/>
        <end position="168"/>
    </location>
</feature>
<evidence type="ECO:0000259" key="5">
    <source>
        <dbReference type="Pfam" id="PF13750"/>
    </source>
</evidence>
<gene>
    <name evidence="7" type="ORF">ET445_03050</name>
</gene>
<organism evidence="7 8">
    <name type="scientific">Agromyces protaetiae</name>
    <dbReference type="NCBI Taxonomy" id="2509455"/>
    <lineage>
        <taxon>Bacteria</taxon>
        <taxon>Bacillati</taxon>
        <taxon>Actinomycetota</taxon>
        <taxon>Actinomycetes</taxon>
        <taxon>Micrococcales</taxon>
        <taxon>Microbacteriaceae</taxon>
        <taxon>Agromyces</taxon>
    </lineage>
</organism>
<feature type="compositionally biased region" description="Basic and acidic residues" evidence="1">
    <location>
        <begin position="713"/>
        <end position="723"/>
    </location>
</feature>
<evidence type="ECO:0000259" key="6">
    <source>
        <dbReference type="Pfam" id="PF19077"/>
    </source>
</evidence>
<accession>A0A4P6FPP3</accession>
<feature type="domain" description="Ig-like" evidence="4">
    <location>
        <begin position="467"/>
        <end position="518"/>
    </location>
</feature>
<proteinExistence type="predicted"/>
<name>A0A4P6FPP3_9MICO</name>
<feature type="compositionally biased region" description="Low complexity" evidence="1">
    <location>
        <begin position="679"/>
        <end position="690"/>
    </location>
</feature>
<evidence type="ECO:0000256" key="1">
    <source>
        <dbReference type="SAM" id="MobiDB-lite"/>
    </source>
</evidence>
<dbReference type="EMBL" id="CP035491">
    <property type="protein sequence ID" value="QAY72468.1"/>
    <property type="molecule type" value="Genomic_DNA"/>
</dbReference>
<evidence type="ECO:0000256" key="3">
    <source>
        <dbReference type="SAM" id="SignalP"/>
    </source>
</evidence>
<dbReference type="InterPro" id="IPR022038">
    <property type="entry name" value="Ig-like_bact"/>
</dbReference>
<dbReference type="Pfam" id="PF17957">
    <property type="entry name" value="Big_7"/>
    <property type="match status" value="1"/>
</dbReference>
<keyword evidence="3" id="KW-0732">Signal</keyword>
<feature type="compositionally biased region" description="Low complexity" evidence="1">
    <location>
        <begin position="742"/>
        <end position="751"/>
    </location>
</feature>
<feature type="region of interest" description="Disordered" evidence="1">
    <location>
        <begin position="618"/>
        <end position="751"/>
    </location>
</feature>
<feature type="compositionally biased region" description="Acidic residues" evidence="1">
    <location>
        <begin position="631"/>
        <end position="642"/>
    </location>
</feature>
<feature type="transmembrane region" description="Helical" evidence="2">
    <location>
        <begin position="773"/>
        <end position="792"/>
    </location>
</feature>
<evidence type="ECO:0000313" key="7">
    <source>
        <dbReference type="EMBL" id="QAY72468.1"/>
    </source>
</evidence>
<evidence type="ECO:0000259" key="4">
    <source>
        <dbReference type="Pfam" id="PF12245"/>
    </source>
</evidence>
<dbReference type="KEGG" id="agf:ET445_03050"/>
<feature type="domain" description="Bacterial Ig-like" evidence="6">
    <location>
        <begin position="172"/>
        <end position="229"/>
    </location>
</feature>
<dbReference type="GO" id="GO:0005975">
    <property type="term" value="P:carbohydrate metabolic process"/>
    <property type="evidence" value="ECO:0007669"/>
    <property type="project" value="UniProtKB-ARBA"/>
</dbReference>
<reference evidence="7 8" key="1">
    <citation type="submission" date="2019-01" db="EMBL/GenBank/DDBJ databases">
        <title>Genome sequencing of strain FW100M-8.</title>
        <authorList>
            <person name="Heo J."/>
            <person name="Kim S.-J."/>
            <person name="Kim J.-S."/>
            <person name="Hong S.-B."/>
            <person name="Kwon S.-W."/>
        </authorList>
    </citation>
    <scope>NUCLEOTIDE SEQUENCE [LARGE SCALE GENOMIC DNA]</scope>
    <source>
        <strain evidence="7 8">FW100M-8</strain>
    </source>
</reference>
<evidence type="ECO:0008006" key="9">
    <source>
        <dbReference type="Google" id="ProtNLM"/>
    </source>
</evidence>
<dbReference type="RefSeq" id="WP_129188720.1">
    <property type="nucleotide sequence ID" value="NZ_CP035491.1"/>
</dbReference>
<protein>
    <recommendedName>
        <fullName evidence="9">LPXTG cell wall anchor domain-containing protein</fullName>
    </recommendedName>
</protein>
<feature type="chain" id="PRO_5020981228" description="LPXTG cell wall anchor domain-containing protein" evidence="3">
    <location>
        <begin position="31"/>
        <end position="800"/>
    </location>
</feature>
<dbReference type="Pfam" id="PF12245">
    <property type="entry name" value="Big_3_2"/>
    <property type="match status" value="1"/>
</dbReference>
<dbReference type="Pfam" id="PF19077">
    <property type="entry name" value="Big_13"/>
    <property type="match status" value="3"/>
</dbReference>
<evidence type="ECO:0000256" key="2">
    <source>
        <dbReference type="SAM" id="Phobius"/>
    </source>
</evidence>
<dbReference type="OrthoDB" id="5184507at2"/>
<feature type="compositionally biased region" description="Gly residues" evidence="1">
    <location>
        <begin position="700"/>
        <end position="712"/>
    </location>
</feature>
<dbReference type="InterPro" id="IPR044016">
    <property type="entry name" value="Big_13"/>
</dbReference>
<dbReference type="Proteomes" id="UP000291259">
    <property type="component" value="Chromosome"/>
</dbReference>